<keyword evidence="5 8" id="KW-0479">Metal-binding</keyword>
<comment type="caution">
    <text evidence="10">The sequence shown here is derived from an EMBL/GenBank/DDBJ whole genome shotgun (WGS) entry which is preliminary data.</text>
</comment>
<dbReference type="AlphaFoldDB" id="A0A7J3ZIS8"/>
<dbReference type="Pfam" id="PF01717">
    <property type="entry name" value="Meth_synt_2"/>
    <property type="match status" value="1"/>
</dbReference>
<evidence type="ECO:0000256" key="6">
    <source>
        <dbReference type="ARBA" id="ARBA00022833"/>
    </source>
</evidence>
<keyword evidence="4 8" id="KW-0808">Transferase</keyword>
<keyword evidence="7 8" id="KW-0486">Methionine biosynthesis</keyword>
<comment type="function">
    <text evidence="8">Catalyzes the transfer of a methyl group to L-homocysteine resulting in methionine formation. The physiological methyl donor is unknown.</text>
</comment>
<reference evidence="10" key="1">
    <citation type="journal article" date="2020" name="mSystems">
        <title>Genome- and Community-Level Interaction Insights into Carbon Utilization and Element Cycling Functions of Hydrothermarchaeota in Hydrothermal Sediment.</title>
        <authorList>
            <person name="Zhou Z."/>
            <person name="Liu Y."/>
            <person name="Xu W."/>
            <person name="Pan J."/>
            <person name="Luo Z.H."/>
            <person name="Li M."/>
        </authorList>
    </citation>
    <scope>NUCLEOTIDE SEQUENCE [LARGE SCALE GENOMIC DNA]</scope>
    <source>
        <strain evidence="10">SpSt-1116</strain>
    </source>
</reference>
<dbReference type="InterPro" id="IPR038071">
    <property type="entry name" value="UROD/MetE-like_sf"/>
</dbReference>
<dbReference type="HAMAP" id="MF_00288">
    <property type="entry name" value="MetE"/>
    <property type="match status" value="1"/>
</dbReference>
<dbReference type="UniPathway" id="UPA00051"/>
<dbReference type="NCBIfam" id="NF003317">
    <property type="entry name" value="PRK04326.1"/>
    <property type="match status" value="1"/>
</dbReference>
<proteinExistence type="inferred from homology"/>
<evidence type="ECO:0000256" key="1">
    <source>
        <dbReference type="ARBA" id="ARBA00007909"/>
    </source>
</evidence>
<dbReference type="EC" id="2.1.1.-" evidence="8"/>
<organism evidence="10">
    <name type="scientific">Fervidicoccus fontis</name>
    <dbReference type="NCBI Taxonomy" id="683846"/>
    <lineage>
        <taxon>Archaea</taxon>
        <taxon>Thermoproteota</taxon>
        <taxon>Thermoprotei</taxon>
        <taxon>Fervidicoccales</taxon>
        <taxon>Fervidicoccaceae</taxon>
        <taxon>Fervidicoccus</taxon>
    </lineage>
</organism>
<gene>
    <name evidence="8" type="primary">metE</name>
    <name evidence="10" type="ORF">ENM78_00765</name>
</gene>
<dbReference type="SUPFAM" id="SSF51726">
    <property type="entry name" value="UROD/MetE-like"/>
    <property type="match status" value="1"/>
</dbReference>
<keyword evidence="6 8" id="KW-0862">Zinc</keyword>
<keyword evidence="3 8" id="KW-0028">Amino-acid biosynthesis</keyword>
<feature type="binding site" evidence="8">
    <location>
        <position position="209"/>
    </location>
    <ligand>
        <name>Zn(2+)</name>
        <dbReference type="ChEBI" id="CHEBI:29105"/>
        <note>catalytic</note>
    </ligand>
</feature>
<feature type="binding site" evidence="8">
    <location>
        <position position="211"/>
    </location>
    <ligand>
        <name>Zn(2+)</name>
        <dbReference type="ChEBI" id="CHEBI:29105"/>
        <note>catalytic</note>
    </ligand>
</feature>
<protein>
    <recommendedName>
        <fullName evidence="8">Methionine synthase</fullName>
        <ecNumber evidence="8">2.1.1.-</ecNumber>
    </recommendedName>
    <alternativeName>
        <fullName evidence="8">Homocysteine methyltransferase</fullName>
    </alternativeName>
</protein>
<evidence type="ECO:0000256" key="4">
    <source>
        <dbReference type="ARBA" id="ARBA00022679"/>
    </source>
</evidence>
<dbReference type="Gene3D" id="3.20.20.210">
    <property type="match status" value="1"/>
</dbReference>
<dbReference type="InterPro" id="IPR022921">
    <property type="entry name" value="MetE_arc"/>
</dbReference>
<dbReference type="InterPro" id="IPR002629">
    <property type="entry name" value="Met_Synth_C/arc"/>
</dbReference>
<dbReference type="CDD" id="cd03311">
    <property type="entry name" value="CIMS_C_terminal_like"/>
    <property type="match status" value="1"/>
</dbReference>
<evidence type="ECO:0000259" key="9">
    <source>
        <dbReference type="Pfam" id="PF01717"/>
    </source>
</evidence>
<keyword evidence="2 8" id="KW-0489">Methyltransferase</keyword>
<name>A0A7J3ZIS8_9CREN</name>
<evidence type="ECO:0000256" key="5">
    <source>
        <dbReference type="ARBA" id="ARBA00022723"/>
    </source>
</evidence>
<evidence type="ECO:0000313" key="10">
    <source>
        <dbReference type="EMBL" id="HHQ79987.1"/>
    </source>
</evidence>
<comment type="pathway">
    <text evidence="8">Amino-acid biosynthesis; L-methionine biosynthesis via de novo pathway.</text>
</comment>
<comment type="similarity">
    <text evidence="1 8">Belongs to the archaeal MetE family.</text>
</comment>
<sequence>MLPVLPTSVIGSYPRPSWLKKAIRLYRLGKLEREQLEEAFNDAVTAVVREQEVAGIDIPSDGEQRRDEMVEYFAERIKGFKFYGPVRVWGNNFFNKPAVASRLEYLGPIVLNEYLFLRTVSTRPVVKVTITGPYTIADWSFNEYYSSKEELVGGLARIINAELRNLAEHGANFIQIDEPALTTHPKEMDWAVQLINKAAEGISAKIALHVCYSNYETLMPYIEEFTNISQFALEFANRGFRELDILKDFPKELGFGVIDVHSKRVESPQEVYAAIKKVMKYVPPERLYINPDCGLKLLPRRIAREKLENMSKGVLMVRRELARRGIERVPFKTFAQSL</sequence>
<comment type="cofactor">
    <cofactor evidence="8">
        <name>Zn(2+)</name>
        <dbReference type="ChEBI" id="CHEBI:29105"/>
    </cofactor>
    <text evidence="8">Binds 1 zinc ion per subunit.</text>
</comment>
<evidence type="ECO:0000256" key="7">
    <source>
        <dbReference type="ARBA" id="ARBA00023167"/>
    </source>
</evidence>
<dbReference type="GO" id="GO:0003871">
    <property type="term" value="F:5-methyltetrahydropteroyltriglutamate-homocysteine S-methyltransferase activity"/>
    <property type="evidence" value="ECO:0007669"/>
    <property type="project" value="InterPro"/>
</dbReference>
<evidence type="ECO:0000256" key="8">
    <source>
        <dbReference type="HAMAP-Rule" id="MF_00288"/>
    </source>
</evidence>
<dbReference type="GO" id="GO:0009086">
    <property type="term" value="P:methionine biosynthetic process"/>
    <property type="evidence" value="ECO:0007669"/>
    <property type="project" value="UniProtKB-UniRule"/>
</dbReference>
<evidence type="ECO:0000256" key="2">
    <source>
        <dbReference type="ARBA" id="ARBA00022603"/>
    </source>
</evidence>
<feature type="domain" description="Cobalamin-independent methionine synthase MetE C-terminal/archaeal" evidence="9">
    <location>
        <begin position="5"/>
        <end position="311"/>
    </location>
</feature>
<dbReference type="GO" id="GO:0032259">
    <property type="term" value="P:methylation"/>
    <property type="evidence" value="ECO:0007669"/>
    <property type="project" value="UniProtKB-KW"/>
</dbReference>
<dbReference type="GO" id="GO:0008270">
    <property type="term" value="F:zinc ion binding"/>
    <property type="evidence" value="ECO:0007669"/>
    <property type="project" value="InterPro"/>
</dbReference>
<dbReference type="PANTHER" id="PTHR30519">
    <property type="entry name" value="5-METHYLTETRAHYDROPTEROYLTRIGLUTAMATE--HOMOCYSTEINE METHYLTRANSFERASE"/>
    <property type="match status" value="1"/>
</dbReference>
<feature type="binding site" evidence="8">
    <location>
        <position position="293"/>
    </location>
    <ligand>
        <name>Zn(2+)</name>
        <dbReference type="ChEBI" id="CHEBI:29105"/>
        <note>catalytic</note>
    </ligand>
</feature>
<accession>A0A7J3ZIS8</accession>
<evidence type="ECO:0000256" key="3">
    <source>
        <dbReference type="ARBA" id="ARBA00022605"/>
    </source>
</evidence>
<feature type="binding site" evidence="8">
    <location>
        <position position="234"/>
    </location>
    <ligand>
        <name>Zn(2+)</name>
        <dbReference type="ChEBI" id="CHEBI:29105"/>
        <note>catalytic</note>
    </ligand>
</feature>
<dbReference type="EMBL" id="DRZC01000013">
    <property type="protein sequence ID" value="HHQ79987.1"/>
    <property type="molecule type" value="Genomic_DNA"/>
</dbReference>